<dbReference type="Proteomes" id="UP000237194">
    <property type="component" value="Unassembled WGS sequence"/>
</dbReference>
<evidence type="ECO:0000313" key="5">
    <source>
        <dbReference type="Proteomes" id="UP000237194"/>
    </source>
</evidence>
<protein>
    <submittedName>
        <fullName evidence="4">TetR family transcriptional regulator</fullName>
    </submittedName>
</protein>
<dbReference type="Pfam" id="PF00440">
    <property type="entry name" value="TetR_N"/>
    <property type="match status" value="1"/>
</dbReference>
<dbReference type="PRINTS" id="PR00455">
    <property type="entry name" value="HTHTETR"/>
</dbReference>
<feature type="domain" description="HTH tetR-type" evidence="3">
    <location>
        <begin position="16"/>
        <end position="76"/>
    </location>
</feature>
<organism evidence="4 5">
    <name type="scientific">Pseudomonas putida</name>
    <name type="common">Arthrobacter siderocapsulatus</name>
    <dbReference type="NCBI Taxonomy" id="303"/>
    <lineage>
        <taxon>Bacteria</taxon>
        <taxon>Pseudomonadati</taxon>
        <taxon>Pseudomonadota</taxon>
        <taxon>Gammaproteobacteria</taxon>
        <taxon>Pseudomonadales</taxon>
        <taxon>Pseudomonadaceae</taxon>
        <taxon>Pseudomonas</taxon>
    </lineage>
</organism>
<name>A0A2S3WF13_PSEPU</name>
<evidence type="ECO:0000259" key="3">
    <source>
        <dbReference type="PROSITE" id="PS50977"/>
    </source>
</evidence>
<dbReference type="PANTHER" id="PTHR30055">
    <property type="entry name" value="HTH-TYPE TRANSCRIPTIONAL REGULATOR RUTR"/>
    <property type="match status" value="1"/>
</dbReference>
<dbReference type="InterPro" id="IPR050109">
    <property type="entry name" value="HTH-type_TetR-like_transc_reg"/>
</dbReference>
<evidence type="ECO:0000256" key="2">
    <source>
        <dbReference type="PROSITE-ProRule" id="PRU00335"/>
    </source>
</evidence>
<gene>
    <name evidence="4" type="ORF">BGP80_16925</name>
</gene>
<reference evidence="4 5" key="1">
    <citation type="submission" date="2016-08" db="EMBL/GenBank/DDBJ databases">
        <authorList>
            <person name="Seilhamer J.J."/>
        </authorList>
    </citation>
    <scope>NUCLEOTIDE SEQUENCE [LARGE SCALE GENOMIC DNA]</scope>
    <source>
        <strain evidence="4 5">KT-27</strain>
    </source>
</reference>
<reference evidence="4 5" key="2">
    <citation type="submission" date="2018-03" db="EMBL/GenBank/DDBJ databases">
        <title>Draft genome of Pseudomonas putida strain KT-27.</title>
        <authorList>
            <person name="Yoshizawa S."/>
            <person name="Khan N.H."/>
            <person name="Nishimura M."/>
            <person name="Chiura H.X."/>
            <person name="Ogura Y."/>
            <person name="Hayashi T."/>
            <person name="Kogure K."/>
        </authorList>
    </citation>
    <scope>NUCLEOTIDE SEQUENCE [LARGE SCALE GENOMIC DNA]</scope>
    <source>
        <strain evidence="4 5">KT-27</strain>
    </source>
</reference>
<evidence type="ECO:0000256" key="1">
    <source>
        <dbReference type="ARBA" id="ARBA00023125"/>
    </source>
</evidence>
<keyword evidence="1 2" id="KW-0238">DNA-binding</keyword>
<dbReference type="InterPro" id="IPR009057">
    <property type="entry name" value="Homeodomain-like_sf"/>
</dbReference>
<dbReference type="RefSeq" id="WP_103437601.1">
    <property type="nucleotide sequence ID" value="NZ_MIND01000018.1"/>
</dbReference>
<proteinExistence type="predicted"/>
<dbReference type="PANTHER" id="PTHR30055:SF223">
    <property type="entry name" value="HTH-TYPE TRANSCRIPTIONAL REGULATOR UIDR"/>
    <property type="match status" value="1"/>
</dbReference>
<dbReference type="GO" id="GO:0000976">
    <property type="term" value="F:transcription cis-regulatory region binding"/>
    <property type="evidence" value="ECO:0007669"/>
    <property type="project" value="TreeGrafter"/>
</dbReference>
<dbReference type="InterPro" id="IPR001647">
    <property type="entry name" value="HTH_TetR"/>
</dbReference>
<comment type="caution">
    <text evidence="4">The sequence shown here is derived from an EMBL/GenBank/DDBJ whole genome shotgun (WGS) entry which is preliminary data.</text>
</comment>
<dbReference type="Gene3D" id="1.10.357.10">
    <property type="entry name" value="Tetracycline Repressor, domain 2"/>
    <property type="match status" value="1"/>
</dbReference>
<accession>A0A2S3WF13</accession>
<feature type="DNA-binding region" description="H-T-H motif" evidence="2">
    <location>
        <begin position="39"/>
        <end position="58"/>
    </location>
</feature>
<dbReference type="PROSITE" id="PS50977">
    <property type="entry name" value="HTH_TETR_2"/>
    <property type="match status" value="1"/>
</dbReference>
<dbReference type="SUPFAM" id="SSF46689">
    <property type="entry name" value="Homeodomain-like"/>
    <property type="match status" value="1"/>
</dbReference>
<dbReference type="EMBL" id="MIND01000018">
    <property type="protein sequence ID" value="POF89557.1"/>
    <property type="molecule type" value="Genomic_DNA"/>
</dbReference>
<dbReference type="GO" id="GO:0003700">
    <property type="term" value="F:DNA-binding transcription factor activity"/>
    <property type="evidence" value="ECO:0007669"/>
    <property type="project" value="TreeGrafter"/>
</dbReference>
<sequence>MSSEQNPQSRKRLSREQRRSQLLEVAREIVRLEGTDALSLGQLAQQSGVTKPVVYDHFVSRNGLLVALYHEYDARQSAMLDALLASCEPTLTDRARVIAAAYIDCVISQGREIPGVSAALTGSPEMEALKNQCEAPFLDKCRLALAPFAPSGDIAAAGLRVLVGAADALSQAAANGALEPEQARQELQATIVDMVLRQ</sequence>
<dbReference type="AlphaFoldDB" id="A0A2S3WF13"/>
<evidence type="ECO:0000313" key="4">
    <source>
        <dbReference type="EMBL" id="POF89557.1"/>
    </source>
</evidence>